<dbReference type="PANTHER" id="PTHR30005:SF0">
    <property type="entry name" value="RETROGRADE REGULATION PROTEIN 2"/>
    <property type="match status" value="1"/>
</dbReference>
<evidence type="ECO:0000259" key="2">
    <source>
        <dbReference type="Pfam" id="PF02541"/>
    </source>
</evidence>
<reference evidence="4" key="1">
    <citation type="submission" date="2020-10" db="EMBL/GenBank/DDBJ databases">
        <authorList>
            <person name="Gilroy R."/>
        </authorList>
    </citation>
    <scope>NUCLEOTIDE SEQUENCE</scope>
    <source>
        <strain evidence="4">CHK178-757</strain>
    </source>
</reference>
<evidence type="ECO:0000259" key="3">
    <source>
        <dbReference type="Pfam" id="PF21447"/>
    </source>
</evidence>
<dbReference type="InterPro" id="IPR043129">
    <property type="entry name" value="ATPase_NBD"/>
</dbReference>
<dbReference type="EMBL" id="DVIT01000026">
    <property type="protein sequence ID" value="HIS47288.1"/>
    <property type="molecule type" value="Genomic_DNA"/>
</dbReference>
<evidence type="ECO:0000313" key="4">
    <source>
        <dbReference type="EMBL" id="HIS47288.1"/>
    </source>
</evidence>
<comment type="similarity">
    <text evidence="1">Belongs to the GppA/Ppx family.</text>
</comment>
<dbReference type="Gene3D" id="3.30.420.150">
    <property type="entry name" value="Exopolyphosphatase. Domain 2"/>
    <property type="match status" value="1"/>
</dbReference>
<organism evidence="4 5">
    <name type="scientific">Candidatus Scybalocola faecigallinarum</name>
    <dbReference type="NCBI Taxonomy" id="2840941"/>
    <lineage>
        <taxon>Bacteria</taxon>
        <taxon>Bacillati</taxon>
        <taxon>Bacillota</taxon>
        <taxon>Clostridia</taxon>
        <taxon>Lachnospirales</taxon>
        <taxon>Lachnospiraceae</taxon>
        <taxon>Lachnospiraceae incertae sedis</taxon>
        <taxon>Candidatus Scybalocola (ex Gilroy et al. 2021)</taxon>
    </lineage>
</organism>
<name>A0A9D1F438_9FIRM</name>
<dbReference type="Pfam" id="PF21447">
    <property type="entry name" value="Ppx-GppA_III"/>
    <property type="match status" value="1"/>
</dbReference>
<accession>A0A9D1F438</accession>
<proteinExistence type="inferred from homology"/>
<dbReference type="InterPro" id="IPR003695">
    <property type="entry name" value="Ppx_GppA_N"/>
</dbReference>
<dbReference type="PANTHER" id="PTHR30005">
    <property type="entry name" value="EXOPOLYPHOSPHATASE"/>
    <property type="match status" value="1"/>
</dbReference>
<feature type="domain" description="Ppx/GppA phosphatase C-terminal" evidence="3">
    <location>
        <begin position="325"/>
        <end position="476"/>
    </location>
</feature>
<gene>
    <name evidence="4" type="ORF">IAB46_06975</name>
</gene>
<reference evidence="4" key="2">
    <citation type="journal article" date="2021" name="PeerJ">
        <title>Extensive microbial diversity within the chicken gut microbiome revealed by metagenomics and culture.</title>
        <authorList>
            <person name="Gilroy R."/>
            <person name="Ravi A."/>
            <person name="Getino M."/>
            <person name="Pursley I."/>
            <person name="Horton D.L."/>
            <person name="Alikhan N.F."/>
            <person name="Baker D."/>
            <person name="Gharbi K."/>
            <person name="Hall N."/>
            <person name="Watson M."/>
            <person name="Adriaenssens E.M."/>
            <person name="Foster-Nyarko E."/>
            <person name="Jarju S."/>
            <person name="Secka A."/>
            <person name="Antonio M."/>
            <person name="Oren A."/>
            <person name="Chaudhuri R.R."/>
            <person name="La Ragione R."/>
            <person name="Hildebrand F."/>
            <person name="Pallen M.J."/>
        </authorList>
    </citation>
    <scope>NUCLEOTIDE SEQUENCE</scope>
    <source>
        <strain evidence="4">CHK178-757</strain>
    </source>
</reference>
<protein>
    <submittedName>
        <fullName evidence="4">HD domain-containing protein</fullName>
    </submittedName>
</protein>
<dbReference type="Gene3D" id="3.30.420.40">
    <property type="match status" value="1"/>
</dbReference>
<feature type="domain" description="Ppx/GppA phosphatase N-terminal" evidence="2">
    <location>
        <begin position="29"/>
        <end position="282"/>
    </location>
</feature>
<dbReference type="InterPro" id="IPR048950">
    <property type="entry name" value="Ppx_GppA_C"/>
</dbReference>
<dbReference type="Pfam" id="PF02541">
    <property type="entry name" value="Ppx-GppA"/>
    <property type="match status" value="1"/>
</dbReference>
<comment type="caution">
    <text evidence="4">The sequence shown here is derived from an EMBL/GenBank/DDBJ whole genome shotgun (WGS) entry which is preliminary data.</text>
</comment>
<dbReference type="GO" id="GO:0016462">
    <property type="term" value="F:pyrophosphatase activity"/>
    <property type="evidence" value="ECO:0007669"/>
    <property type="project" value="TreeGrafter"/>
</dbReference>
<evidence type="ECO:0000313" key="5">
    <source>
        <dbReference type="Proteomes" id="UP000823927"/>
    </source>
</evidence>
<dbReference type="Proteomes" id="UP000823927">
    <property type="component" value="Unassembled WGS sequence"/>
</dbReference>
<dbReference type="SUPFAM" id="SSF53067">
    <property type="entry name" value="Actin-like ATPase domain"/>
    <property type="match status" value="2"/>
</dbReference>
<dbReference type="SUPFAM" id="SSF109604">
    <property type="entry name" value="HD-domain/PDEase-like"/>
    <property type="match status" value="1"/>
</dbReference>
<dbReference type="AlphaFoldDB" id="A0A9D1F438"/>
<sequence length="512" mass="59032">MAVKTFAAIEVGSSQLSMKIYEISKKLGFRELDHVRYIISLGVDTYSKGVIGYEKVNELCDVLKKFRFKMDEYQVDDYYAVGGSALREAKNRDLIVDQIFIKTGLKVNIISNAQQRFFILKSVAYKMKNFEELISEGTAVVDLGAGSLQVSCFEDGILSSSHNIKLGSLRIREILSEMEEHTTSFVNVMEDYIGNDMRTLRRLRLKNHKIRHMIVVGEEFSSIINYVSMTKNKEFLTGDQFNKIYNKLLKSTPSEIADKYGIPYELASVIVPSTIIYKKLLDSTTVEKLWEPQADMCDGLAVDYSERVEKYVLPHDFERDLINYVRNMTKKYESSEEHIQNVEMLSLKLFDGMKKISGLNSRHRLLLRLAAMLHDCGKYVSMIQGIRASYQLILLTEIIGLSEIEKEMVAHIVLYNSYSEIPDYEKEDLRMTKEDFIAVIKMAAMLRLCNSMDRSHKQKIENIRISIKGNELKITADTIYDLTLEQGTVWSRRQMFEEIFGLVPSLRQKRNL</sequence>
<dbReference type="Gene3D" id="1.10.3210.10">
    <property type="entry name" value="Hypothetical protein af1432"/>
    <property type="match status" value="1"/>
</dbReference>
<dbReference type="InterPro" id="IPR050273">
    <property type="entry name" value="GppA/Ppx_hydrolase"/>
</dbReference>
<evidence type="ECO:0000256" key="1">
    <source>
        <dbReference type="ARBA" id="ARBA00007125"/>
    </source>
</evidence>
<dbReference type="CDD" id="cd24006">
    <property type="entry name" value="ASKHA_NBD_PPX_GppA"/>
    <property type="match status" value="1"/>
</dbReference>